<evidence type="ECO:0000313" key="1">
    <source>
        <dbReference type="EMBL" id="QLJ53188.1"/>
    </source>
</evidence>
<organism evidence="1 2">
    <name type="scientific">Fermentimicrarchaeum limneticum</name>
    <dbReference type="NCBI Taxonomy" id="2795018"/>
    <lineage>
        <taxon>Archaea</taxon>
        <taxon>Candidatus Micrarchaeota</taxon>
        <taxon>Candidatus Fermentimicrarchaeales</taxon>
        <taxon>Candidatus Fermentimicrarchaeaceae</taxon>
        <taxon>Candidatus Fermentimicrarchaeum</taxon>
    </lineage>
</organism>
<gene>
    <name evidence="1" type="ORF">Sv326_1013</name>
</gene>
<evidence type="ECO:0000313" key="2">
    <source>
        <dbReference type="Proteomes" id="UP000510821"/>
    </source>
</evidence>
<protein>
    <submittedName>
        <fullName evidence="1">Uncharacterized protein</fullName>
    </submittedName>
</protein>
<dbReference type="Proteomes" id="UP000510821">
    <property type="component" value="Chromosome"/>
</dbReference>
<proteinExistence type="predicted"/>
<dbReference type="KEGG" id="flt:Sv326_1013"/>
<dbReference type="AlphaFoldDB" id="A0A7D5XM70"/>
<name>A0A7D5XM70_FERL1</name>
<reference evidence="2" key="1">
    <citation type="submission" date="2020-07" db="EMBL/GenBank/DDBJ databases">
        <title>Metabolic diversity and evolutionary history of the archaeal phylum ###Micrarchaeota### uncovered from a freshwater lake metagenome.</title>
        <authorList>
            <person name="Kadnikov V.V."/>
            <person name="Savvichev A.S."/>
            <person name="Mardanov A.V."/>
            <person name="Beletsky A.V."/>
            <person name="Chupakov A.V."/>
            <person name="Kokryatskaya N.M."/>
            <person name="Pimenov N.V."/>
            <person name="Ravin N.V."/>
        </authorList>
    </citation>
    <scope>NUCLEOTIDE SEQUENCE [LARGE SCALE GENOMIC DNA]</scope>
</reference>
<sequence>MQIPEAALIEREFVIRDMQLTKDVRMTRKSMIRWLALAMGLISPNESRKTILDLLEALFYYQFSEDKDPDVHEIASYMRGSQGEKSVSDKTILYHLLQLKNAGLVRRDKGRYSFSVSPYSERGDVASAIEYNYKSRSDVAFSKIQEALRALRKMYKPK</sequence>
<accession>A0A7D5XM70</accession>
<dbReference type="EMBL" id="CP058998">
    <property type="protein sequence ID" value="QLJ53188.1"/>
    <property type="molecule type" value="Genomic_DNA"/>
</dbReference>